<reference evidence="2 3" key="1">
    <citation type="journal article" date="2010" name="Stand. Genomic Sci.">
        <title>Complete genome sequence of Conexibacter woesei type strain (ID131577).</title>
        <authorList>
            <person name="Pukall R."/>
            <person name="Lapidus A."/>
            <person name="Glavina Del Rio T."/>
            <person name="Copeland A."/>
            <person name="Tice H."/>
            <person name="Cheng J.-F."/>
            <person name="Lucas S."/>
            <person name="Chen F."/>
            <person name="Nolan M."/>
            <person name="Bruce D."/>
            <person name="Goodwin L."/>
            <person name="Pitluck S."/>
            <person name="Mavromatis K."/>
            <person name="Ivanova N."/>
            <person name="Ovchinnikova G."/>
            <person name="Pati A."/>
            <person name="Chen A."/>
            <person name="Palaniappan K."/>
            <person name="Land M."/>
            <person name="Hauser L."/>
            <person name="Chang Y.-J."/>
            <person name="Jeffries C.D."/>
            <person name="Chain P."/>
            <person name="Meincke L."/>
            <person name="Sims D."/>
            <person name="Brettin T."/>
            <person name="Detter J.C."/>
            <person name="Rohde M."/>
            <person name="Goeker M."/>
            <person name="Bristow J."/>
            <person name="Eisen J.A."/>
            <person name="Markowitz V."/>
            <person name="Kyrpides N.C."/>
            <person name="Klenk H.-P."/>
            <person name="Hugenholtz P."/>
        </authorList>
    </citation>
    <scope>NUCLEOTIDE SEQUENCE [LARGE SCALE GENOMIC DNA]</scope>
    <source>
        <strain evidence="3">DSM 14684 / CIP 108061 / JCM 11494 / NBRC 100937 / ID131577</strain>
    </source>
</reference>
<dbReference type="Proteomes" id="UP000008229">
    <property type="component" value="Chromosome"/>
</dbReference>
<evidence type="ECO:0008006" key="4">
    <source>
        <dbReference type="Google" id="ProtNLM"/>
    </source>
</evidence>
<dbReference type="PROSITE" id="PS51318">
    <property type="entry name" value="TAT"/>
    <property type="match status" value="1"/>
</dbReference>
<evidence type="ECO:0000313" key="2">
    <source>
        <dbReference type="EMBL" id="ADB52151.1"/>
    </source>
</evidence>
<sequence precursor="true">MRLTRLPLLARAVVLAAAALVLAAPAAHAAVRHVAPATAFRRQVRGIKANTALPVLLPDMVAIDVPGGHGIEAKWAARRTRWHLSLAIGPRCGGANACFVGTFSAERGATPAFRRTVRLRGGVTGYFKPTTCGASCSPPQLQWRRGDVLYTLEFREAGRGSDRVKLVRLADSALAAGPR</sequence>
<feature type="chain" id="PRO_5003042887" description="Lipoprotein" evidence="1">
    <location>
        <begin position="30"/>
        <end position="179"/>
    </location>
</feature>
<dbReference type="KEGG" id="cwo:Cwoe_3734"/>
<reference evidence="3" key="2">
    <citation type="submission" date="2010-01" db="EMBL/GenBank/DDBJ databases">
        <title>The complete genome of Conexibacter woesei DSM 14684.</title>
        <authorList>
            <consortium name="US DOE Joint Genome Institute (JGI-PGF)"/>
            <person name="Lucas S."/>
            <person name="Copeland A."/>
            <person name="Lapidus A."/>
            <person name="Glavina del Rio T."/>
            <person name="Dalin E."/>
            <person name="Tice H."/>
            <person name="Bruce D."/>
            <person name="Goodwin L."/>
            <person name="Pitluck S."/>
            <person name="Kyrpides N."/>
            <person name="Mavromatis K."/>
            <person name="Ivanova N."/>
            <person name="Mikhailova N."/>
            <person name="Chertkov O."/>
            <person name="Brettin T."/>
            <person name="Detter J.C."/>
            <person name="Han C."/>
            <person name="Larimer F."/>
            <person name="Land M."/>
            <person name="Hauser L."/>
            <person name="Markowitz V."/>
            <person name="Cheng J.-F."/>
            <person name="Hugenholtz P."/>
            <person name="Woyke T."/>
            <person name="Wu D."/>
            <person name="Pukall R."/>
            <person name="Steenblock K."/>
            <person name="Schneider S."/>
            <person name="Klenk H.-P."/>
            <person name="Eisen J.A."/>
        </authorList>
    </citation>
    <scope>NUCLEOTIDE SEQUENCE [LARGE SCALE GENOMIC DNA]</scope>
    <source>
        <strain evidence="3">DSM 14684 / CIP 108061 / JCM 11494 / NBRC 100937 / ID131577</strain>
    </source>
</reference>
<protein>
    <recommendedName>
        <fullName evidence="4">Lipoprotein</fullName>
    </recommendedName>
</protein>
<dbReference type="OrthoDB" id="5244073at2"/>
<dbReference type="STRING" id="469383.Cwoe_3734"/>
<name>D3F1I8_CONWI</name>
<keyword evidence="3" id="KW-1185">Reference proteome</keyword>
<evidence type="ECO:0000313" key="3">
    <source>
        <dbReference type="Proteomes" id="UP000008229"/>
    </source>
</evidence>
<dbReference type="AlphaFoldDB" id="D3F1I8"/>
<dbReference type="RefSeq" id="WP_012935202.1">
    <property type="nucleotide sequence ID" value="NC_013739.1"/>
</dbReference>
<keyword evidence="1" id="KW-0732">Signal</keyword>
<dbReference type="EMBL" id="CP001854">
    <property type="protein sequence ID" value="ADB52151.1"/>
    <property type="molecule type" value="Genomic_DNA"/>
</dbReference>
<gene>
    <name evidence="2" type="ordered locus">Cwoe_3734</name>
</gene>
<accession>D3F1I8</accession>
<organism evidence="2 3">
    <name type="scientific">Conexibacter woesei (strain DSM 14684 / CCUG 47730 / CIP 108061 / JCM 11494 / NBRC 100937 / ID131577)</name>
    <dbReference type="NCBI Taxonomy" id="469383"/>
    <lineage>
        <taxon>Bacteria</taxon>
        <taxon>Bacillati</taxon>
        <taxon>Actinomycetota</taxon>
        <taxon>Thermoleophilia</taxon>
        <taxon>Solirubrobacterales</taxon>
        <taxon>Conexibacteraceae</taxon>
        <taxon>Conexibacter</taxon>
    </lineage>
</organism>
<proteinExistence type="predicted"/>
<dbReference type="HOGENOM" id="CLU_1501050_0_0_11"/>
<evidence type="ECO:0000256" key="1">
    <source>
        <dbReference type="SAM" id="SignalP"/>
    </source>
</evidence>
<dbReference type="InterPro" id="IPR006311">
    <property type="entry name" value="TAT_signal"/>
</dbReference>
<feature type="signal peptide" evidence="1">
    <location>
        <begin position="1"/>
        <end position="29"/>
    </location>
</feature>